<proteinExistence type="predicted"/>
<organism evidence="1 2">
    <name type="scientific">Danionella cerebrum</name>
    <dbReference type="NCBI Taxonomy" id="2873325"/>
    <lineage>
        <taxon>Eukaryota</taxon>
        <taxon>Metazoa</taxon>
        <taxon>Chordata</taxon>
        <taxon>Craniata</taxon>
        <taxon>Vertebrata</taxon>
        <taxon>Euteleostomi</taxon>
        <taxon>Actinopterygii</taxon>
        <taxon>Neopterygii</taxon>
        <taxon>Teleostei</taxon>
        <taxon>Ostariophysi</taxon>
        <taxon>Cypriniformes</taxon>
        <taxon>Danionidae</taxon>
        <taxon>Danioninae</taxon>
        <taxon>Danionella</taxon>
    </lineage>
</organism>
<sequence>MLSKLLWIDDLELMCTCTSHELQSAMVFDTKCRAQCAHQGLCAFHTAQVFPSSHQKAVCKSHYPICEPDLDKTAHDRSSSIFCHGMIQEWSKKRVKTERADPVNDAVLNGSGVVIQLALSFCGRRAEEKPTRLTWIGRRDTRASSNSGCADECDSLTGDQLRAGSIRTLKL</sequence>
<dbReference type="AlphaFoldDB" id="A0A553PZ49"/>
<accession>A0A553PZ49</accession>
<keyword evidence="2" id="KW-1185">Reference proteome</keyword>
<evidence type="ECO:0000313" key="2">
    <source>
        <dbReference type="Proteomes" id="UP000316079"/>
    </source>
</evidence>
<dbReference type="Proteomes" id="UP000316079">
    <property type="component" value="Unassembled WGS sequence"/>
</dbReference>
<evidence type="ECO:0000313" key="1">
    <source>
        <dbReference type="EMBL" id="TRY82945.1"/>
    </source>
</evidence>
<reference evidence="1 2" key="1">
    <citation type="journal article" date="2019" name="Sci. Data">
        <title>Hybrid genome assembly and annotation of Danionella translucida.</title>
        <authorList>
            <person name="Kadobianskyi M."/>
            <person name="Schulze L."/>
            <person name="Schuelke M."/>
            <person name="Judkewitz B."/>
        </authorList>
    </citation>
    <scope>NUCLEOTIDE SEQUENCE [LARGE SCALE GENOMIC DNA]</scope>
    <source>
        <strain evidence="1 2">Bolton</strain>
    </source>
</reference>
<feature type="non-terminal residue" evidence="1">
    <location>
        <position position="171"/>
    </location>
</feature>
<name>A0A553PZ49_9TELE</name>
<comment type="caution">
    <text evidence="1">The sequence shown here is derived from an EMBL/GenBank/DDBJ whole genome shotgun (WGS) entry which is preliminary data.</text>
</comment>
<gene>
    <name evidence="1" type="ORF">DNTS_025238</name>
</gene>
<dbReference type="EMBL" id="SRMA01026522">
    <property type="protein sequence ID" value="TRY82945.1"/>
    <property type="molecule type" value="Genomic_DNA"/>
</dbReference>
<protein>
    <submittedName>
        <fullName evidence="1">Uncharacterized protein</fullName>
    </submittedName>
</protein>